<evidence type="ECO:0000256" key="4">
    <source>
        <dbReference type="ARBA" id="ARBA00022833"/>
    </source>
</evidence>
<reference evidence="6" key="2">
    <citation type="submission" date="2015-03" db="UniProtKB">
        <authorList>
            <consortium name="EnsemblPlants"/>
        </authorList>
    </citation>
    <scope>IDENTIFICATION</scope>
</reference>
<comment type="subcellular location">
    <subcellularLocation>
        <location evidence="1">Nucleus</location>
    </subcellularLocation>
</comment>
<dbReference type="GO" id="GO:0005634">
    <property type="term" value="C:nucleus"/>
    <property type="evidence" value="ECO:0007669"/>
    <property type="project" value="UniProtKB-SubCell"/>
</dbReference>
<dbReference type="SUPFAM" id="SSF53098">
    <property type="entry name" value="Ribonuclease H-like"/>
    <property type="match status" value="1"/>
</dbReference>
<dbReference type="Proteomes" id="UP000032141">
    <property type="component" value="Chromosome C4"/>
</dbReference>
<dbReference type="PANTHER" id="PTHR46481:SF10">
    <property type="entry name" value="ZINC FINGER BED DOMAIN-CONTAINING PROTEIN 39"/>
    <property type="match status" value="1"/>
</dbReference>
<evidence type="ECO:0000256" key="5">
    <source>
        <dbReference type="ARBA" id="ARBA00023242"/>
    </source>
</evidence>
<name>A0A0D3BX29_BRAOL</name>
<evidence type="ECO:0000313" key="6">
    <source>
        <dbReference type="EnsemblPlants" id="Bo4g108470.1"/>
    </source>
</evidence>
<evidence type="ECO:0000256" key="2">
    <source>
        <dbReference type="ARBA" id="ARBA00022723"/>
    </source>
</evidence>
<proteinExistence type="predicted"/>
<accession>A0A0D3BX29</accession>
<dbReference type="EnsemblPlants" id="Bo4g108470.1">
    <property type="protein sequence ID" value="Bo4g108470.1"/>
    <property type="gene ID" value="Bo4g108470"/>
</dbReference>
<dbReference type="InterPro" id="IPR052035">
    <property type="entry name" value="ZnF_BED_domain_contain"/>
</dbReference>
<keyword evidence="4" id="KW-0862">Zinc</keyword>
<organism evidence="6 7">
    <name type="scientific">Brassica oleracea var. oleracea</name>
    <dbReference type="NCBI Taxonomy" id="109376"/>
    <lineage>
        <taxon>Eukaryota</taxon>
        <taxon>Viridiplantae</taxon>
        <taxon>Streptophyta</taxon>
        <taxon>Embryophyta</taxon>
        <taxon>Tracheophyta</taxon>
        <taxon>Spermatophyta</taxon>
        <taxon>Magnoliopsida</taxon>
        <taxon>eudicotyledons</taxon>
        <taxon>Gunneridae</taxon>
        <taxon>Pentapetalae</taxon>
        <taxon>rosids</taxon>
        <taxon>malvids</taxon>
        <taxon>Brassicales</taxon>
        <taxon>Brassicaceae</taxon>
        <taxon>Brassiceae</taxon>
        <taxon>Brassica</taxon>
    </lineage>
</organism>
<evidence type="ECO:0000256" key="1">
    <source>
        <dbReference type="ARBA" id="ARBA00004123"/>
    </source>
</evidence>
<dbReference type="OMA" id="PSHRTIT"/>
<keyword evidence="5" id="KW-0539">Nucleus</keyword>
<evidence type="ECO:0008006" key="8">
    <source>
        <dbReference type="Google" id="ProtNLM"/>
    </source>
</evidence>
<evidence type="ECO:0000313" key="7">
    <source>
        <dbReference type="Proteomes" id="UP000032141"/>
    </source>
</evidence>
<keyword evidence="7" id="KW-1185">Reference proteome</keyword>
<dbReference type="HOGENOM" id="CLU_130144_0_0_1"/>
<keyword evidence="3" id="KW-0863">Zinc-finger</keyword>
<dbReference type="InterPro" id="IPR012337">
    <property type="entry name" value="RNaseH-like_sf"/>
</dbReference>
<dbReference type="STRING" id="109376.A0A0D3BX29"/>
<evidence type="ECO:0000256" key="3">
    <source>
        <dbReference type="ARBA" id="ARBA00022771"/>
    </source>
</evidence>
<dbReference type="AlphaFoldDB" id="A0A0D3BX29"/>
<dbReference type="eggNOG" id="KOG1121">
    <property type="taxonomic scope" value="Eukaryota"/>
</dbReference>
<protein>
    <recommendedName>
        <fullName evidence="8">hAT-like transposase RNase-H fold domain-containing protein</fullName>
    </recommendedName>
</protein>
<sequence length="171" mass="20227">MKLVTRNEKNVSCGTHHLQHHLETCPKKPPKEAKDAYDHKRDREMVSEVIIYHDLPFRYVEYEKVRQRDKYLNPECQPICRQTAAPDVYKRYEVEKEELKKVFARHTARVCFTSDLWTSRPNSMGYICLTAHFIDDGWNLQSKILAFCDLKPPHTGEEIANKILECMMEWG</sequence>
<reference evidence="6 7" key="1">
    <citation type="journal article" date="2014" name="Genome Biol.">
        <title>Transcriptome and methylome profiling reveals relics of genome dominance in the mesopolyploid Brassica oleracea.</title>
        <authorList>
            <person name="Parkin I.A."/>
            <person name="Koh C."/>
            <person name="Tang H."/>
            <person name="Robinson S.J."/>
            <person name="Kagale S."/>
            <person name="Clarke W.E."/>
            <person name="Town C.D."/>
            <person name="Nixon J."/>
            <person name="Krishnakumar V."/>
            <person name="Bidwell S.L."/>
            <person name="Denoeud F."/>
            <person name="Belcram H."/>
            <person name="Links M.G."/>
            <person name="Just J."/>
            <person name="Clarke C."/>
            <person name="Bender T."/>
            <person name="Huebert T."/>
            <person name="Mason A.S."/>
            <person name="Pires J.C."/>
            <person name="Barker G."/>
            <person name="Moore J."/>
            <person name="Walley P.G."/>
            <person name="Manoli S."/>
            <person name="Batley J."/>
            <person name="Edwards D."/>
            <person name="Nelson M.N."/>
            <person name="Wang X."/>
            <person name="Paterson A.H."/>
            <person name="King G."/>
            <person name="Bancroft I."/>
            <person name="Chalhoub B."/>
            <person name="Sharpe A.G."/>
        </authorList>
    </citation>
    <scope>NUCLEOTIDE SEQUENCE</scope>
    <source>
        <strain evidence="6 7">cv. TO1000</strain>
    </source>
</reference>
<dbReference type="PANTHER" id="PTHR46481">
    <property type="entry name" value="ZINC FINGER BED DOMAIN-CONTAINING PROTEIN 4"/>
    <property type="match status" value="1"/>
</dbReference>
<dbReference type="Gramene" id="Bo4g108470.1">
    <property type="protein sequence ID" value="Bo4g108470.1"/>
    <property type="gene ID" value="Bo4g108470"/>
</dbReference>
<keyword evidence="2" id="KW-0479">Metal-binding</keyword>
<dbReference type="GO" id="GO:0008270">
    <property type="term" value="F:zinc ion binding"/>
    <property type="evidence" value="ECO:0007669"/>
    <property type="project" value="UniProtKB-KW"/>
</dbReference>